<feature type="transmembrane region" description="Helical" evidence="1">
    <location>
        <begin position="15"/>
        <end position="36"/>
    </location>
</feature>
<comment type="caution">
    <text evidence="2">The sequence shown here is derived from an EMBL/GenBank/DDBJ whole genome shotgun (WGS) entry which is preliminary data.</text>
</comment>
<keyword evidence="1" id="KW-0812">Transmembrane</keyword>
<organism evidence="2 3">
    <name type="scientific">Paractinoplanes ferrugineus</name>
    <dbReference type="NCBI Taxonomy" id="113564"/>
    <lineage>
        <taxon>Bacteria</taxon>
        <taxon>Bacillati</taxon>
        <taxon>Actinomycetota</taxon>
        <taxon>Actinomycetes</taxon>
        <taxon>Micromonosporales</taxon>
        <taxon>Micromonosporaceae</taxon>
        <taxon>Paractinoplanes</taxon>
    </lineage>
</organism>
<keyword evidence="3" id="KW-1185">Reference proteome</keyword>
<dbReference type="Proteomes" id="UP000598174">
    <property type="component" value="Unassembled WGS sequence"/>
</dbReference>
<dbReference type="AlphaFoldDB" id="A0A919IZA1"/>
<proteinExistence type="predicted"/>
<gene>
    <name evidence="2" type="ORF">Afe05nite_34150</name>
</gene>
<reference evidence="2" key="1">
    <citation type="submission" date="2021-01" db="EMBL/GenBank/DDBJ databases">
        <title>Whole genome shotgun sequence of Actinoplanes ferrugineus NBRC 15555.</title>
        <authorList>
            <person name="Komaki H."/>
            <person name="Tamura T."/>
        </authorList>
    </citation>
    <scope>NUCLEOTIDE SEQUENCE</scope>
    <source>
        <strain evidence="2">NBRC 15555</strain>
    </source>
</reference>
<keyword evidence="1" id="KW-1133">Transmembrane helix</keyword>
<evidence type="ECO:0000256" key="1">
    <source>
        <dbReference type="SAM" id="Phobius"/>
    </source>
</evidence>
<dbReference type="RefSeq" id="WP_203818092.1">
    <property type="nucleotide sequence ID" value="NZ_BAAABP010000058.1"/>
</dbReference>
<feature type="transmembrane region" description="Helical" evidence="1">
    <location>
        <begin position="542"/>
        <end position="564"/>
    </location>
</feature>
<feature type="transmembrane region" description="Helical" evidence="1">
    <location>
        <begin position="425"/>
        <end position="443"/>
    </location>
</feature>
<feature type="transmembrane region" description="Helical" evidence="1">
    <location>
        <begin position="502"/>
        <end position="521"/>
    </location>
</feature>
<evidence type="ECO:0008006" key="4">
    <source>
        <dbReference type="Google" id="ProtNLM"/>
    </source>
</evidence>
<dbReference type="Gene3D" id="3.40.50.300">
    <property type="entry name" value="P-loop containing nucleotide triphosphate hydrolases"/>
    <property type="match status" value="1"/>
</dbReference>
<dbReference type="SUPFAM" id="SSF52540">
    <property type="entry name" value="P-loop containing nucleoside triphosphate hydrolases"/>
    <property type="match status" value="1"/>
</dbReference>
<dbReference type="EMBL" id="BOMM01000029">
    <property type="protein sequence ID" value="GIE11575.1"/>
    <property type="molecule type" value="Genomic_DNA"/>
</dbReference>
<feature type="transmembrane region" description="Helical" evidence="1">
    <location>
        <begin position="570"/>
        <end position="591"/>
    </location>
</feature>
<sequence length="648" mass="70065">MALLASTGLEDADQWSSSLGFGLGLAIALLSLAKWLNTAGTASRAVTPAQIEAAVVALAEAQAEQWRTEAAAREMPNPWPLPVRFEVSDRARAVMTTWAAIVGRPDADPIPLAGEHGQLADLFTGPESVRRLVILGAPGSGKSMLALQLTLQLLGDRERRRQTATGPDREPVPVLLSLAGWDPAQPLDNWIALRLADDNEALARTIEGPDGSRRSLAEELVLGGRILPVLDGFDELGAEHGDALRAIGTVVDRGRQLVMTCRTDVYEEVVKSTTTLSRTPVVELQELNSTDVVQYLVSGTDDPVPRWDRVVKHLTDDKTSPLAVALSTPLTVWLARNVYRQRATDPDELRTADWAATRDGIEERLLDQLIPAVYTASVGGCAARDQPSADEARQWLTVLARQLHDRGTYDLAWWRLEVGVSTRQFTVVAMTAFGLLGGLTIGVPYGLSSAWVGALAGALIVGGSRGRPPRRALSRRLDPLGLKMGLIMGFSIGFAMGVFRGIGLALGVVLAVGFGLWLGLIHQHGDEQRAVSPTALLSRDRLASLAGAAAFALLWATMFAAASAEWWAGPVVWATIMPAFAFNSAWGRFGLARLMLAARRRAPIRLVRFLREAHDRGVLRQCGGVYQFRHNRLQESLADATNQRRSSG</sequence>
<dbReference type="InterPro" id="IPR027417">
    <property type="entry name" value="P-loop_NTPase"/>
</dbReference>
<protein>
    <recommendedName>
        <fullName evidence="4">NACHT domain-containing protein</fullName>
    </recommendedName>
</protein>
<name>A0A919IZA1_9ACTN</name>
<accession>A0A919IZA1</accession>
<evidence type="ECO:0000313" key="2">
    <source>
        <dbReference type="EMBL" id="GIE11575.1"/>
    </source>
</evidence>
<evidence type="ECO:0000313" key="3">
    <source>
        <dbReference type="Proteomes" id="UP000598174"/>
    </source>
</evidence>
<keyword evidence="1" id="KW-0472">Membrane</keyword>